<evidence type="ECO:0000313" key="4">
    <source>
        <dbReference type="Proteomes" id="UP001295684"/>
    </source>
</evidence>
<name>A0AAD1XG58_EUPCR</name>
<gene>
    <name evidence="3" type="ORF">ECRASSUSDP1_LOCUS12342</name>
</gene>
<protein>
    <recommendedName>
        <fullName evidence="2">ELM2 domain-containing protein</fullName>
    </recommendedName>
</protein>
<evidence type="ECO:0000313" key="3">
    <source>
        <dbReference type="EMBL" id="CAI2371022.1"/>
    </source>
</evidence>
<dbReference type="PROSITE" id="PS51156">
    <property type="entry name" value="ELM2"/>
    <property type="match status" value="1"/>
</dbReference>
<proteinExistence type="predicted"/>
<dbReference type="InterPro" id="IPR000949">
    <property type="entry name" value="ELM2_dom"/>
</dbReference>
<comment type="caution">
    <text evidence="3">The sequence shown here is derived from an EMBL/GenBank/DDBJ whole genome shotgun (WGS) entry which is preliminary data.</text>
</comment>
<dbReference type="AlphaFoldDB" id="A0AAD1XG58"/>
<accession>A0AAD1XG58</accession>
<sequence>MLIDPAKTLDLILRDQYVSLMSFSKIKSENRVSRGPKYQVEHIPEPSEYWIAEMESKGDSCLETSVKVLRFKQDPEKEIQCNMVWDPSRLSSSEVDNYLEEIKKVWPFNEFSYSEELALYYLYLNNYDIIRTLLSVVYNTDELRYLYKTWYNRAGTFTNDILVQPVKRIIGNGDNKRVLRTLKQRVDYTEGTTPRP</sequence>
<keyword evidence="4" id="KW-1185">Reference proteome</keyword>
<feature type="domain" description="ELM2" evidence="2">
    <location>
        <begin position="30"/>
        <end position="140"/>
    </location>
</feature>
<dbReference type="Proteomes" id="UP001295684">
    <property type="component" value="Unassembled WGS sequence"/>
</dbReference>
<evidence type="ECO:0000259" key="2">
    <source>
        <dbReference type="PROSITE" id="PS51156"/>
    </source>
</evidence>
<dbReference type="EMBL" id="CAMPGE010012241">
    <property type="protein sequence ID" value="CAI2371022.1"/>
    <property type="molecule type" value="Genomic_DNA"/>
</dbReference>
<evidence type="ECO:0000256" key="1">
    <source>
        <dbReference type="ARBA" id="ARBA00023242"/>
    </source>
</evidence>
<reference evidence="3" key="1">
    <citation type="submission" date="2023-07" db="EMBL/GenBank/DDBJ databases">
        <authorList>
            <consortium name="AG Swart"/>
            <person name="Singh M."/>
            <person name="Singh A."/>
            <person name="Seah K."/>
            <person name="Emmerich C."/>
        </authorList>
    </citation>
    <scope>NUCLEOTIDE SEQUENCE</scope>
    <source>
        <strain evidence="3">DP1</strain>
    </source>
</reference>
<keyword evidence="1" id="KW-0539">Nucleus</keyword>
<organism evidence="3 4">
    <name type="scientific">Euplotes crassus</name>
    <dbReference type="NCBI Taxonomy" id="5936"/>
    <lineage>
        <taxon>Eukaryota</taxon>
        <taxon>Sar</taxon>
        <taxon>Alveolata</taxon>
        <taxon>Ciliophora</taxon>
        <taxon>Intramacronucleata</taxon>
        <taxon>Spirotrichea</taxon>
        <taxon>Hypotrichia</taxon>
        <taxon>Euplotida</taxon>
        <taxon>Euplotidae</taxon>
        <taxon>Moneuplotes</taxon>
    </lineage>
</organism>